<dbReference type="Pfam" id="PF01370">
    <property type="entry name" value="Epimerase"/>
    <property type="match status" value="1"/>
</dbReference>
<feature type="binding site" evidence="4">
    <location>
        <position position="286"/>
    </location>
    <ligand>
        <name>substrate</name>
    </ligand>
</feature>
<comment type="catalytic activity">
    <reaction evidence="4">
        <text>ADP-D-glycero-beta-D-manno-heptose = ADP-L-glycero-beta-D-manno-heptose</text>
        <dbReference type="Rhea" id="RHEA:17577"/>
        <dbReference type="ChEBI" id="CHEBI:59967"/>
        <dbReference type="ChEBI" id="CHEBI:61506"/>
        <dbReference type="EC" id="5.1.3.20"/>
    </reaction>
</comment>
<feature type="binding site" evidence="4">
    <location>
        <position position="186"/>
    </location>
    <ligand>
        <name>substrate</name>
    </ligand>
</feature>
<feature type="domain" description="NAD-dependent epimerase/dehydratase" evidence="5">
    <location>
        <begin position="2"/>
        <end position="249"/>
    </location>
</feature>
<feature type="binding site" evidence="4">
    <location>
        <position position="193"/>
    </location>
    <ligand>
        <name>substrate</name>
    </ligand>
</feature>
<feature type="binding site" evidence="4">
    <location>
        <position position="221"/>
    </location>
    <ligand>
        <name>substrate</name>
    </ligand>
</feature>
<feature type="binding site" evidence="4">
    <location>
        <begin position="31"/>
        <end position="32"/>
    </location>
    <ligand>
        <name>NADP(+)</name>
        <dbReference type="ChEBI" id="CHEBI:58349"/>
    </ligand>
</feature>
<keyword evidence="7" id="KW-1185">Reference proteome</keyword>
<gene>
    <name evidence="4 6" type="primary">hldD</name>
    <name evidence="6" type="ORF">Abiwalacus_10460</name>
</gene>
<comment type="subunit">
    <text evidence="4">Homopentamer.</text>
</comment>
<comment type="cofactor">
    <cofactor evidence="4">
        <name>NADP(+)</name>
        <dbReference type="ChEBI" id="CHEBI:58349"/>
    </cofactor>
    <text evidence="4">Binds 1 NADP(+) per subunit.</text>
</comment>
<feature type="binding site" evidence="4">
    <location>
        <position position="147"/>
    </location>
    <ligand>
        <name>NADP(+)</name>
        <dbReference type="ChEBI" id="CHEBI:58349"/>
    </ligand>
</feature>
<dbReference type="SUPFAM" id="SSF51735">
    <property type="entry name" value="NAD(P)-binding Rossmann-fold domains"/>
    <property type="match status" value="1"/>
</dbReference>
<feature type="binding site" evidence="4">
    <location>
        <position position="38"/>
    </location>
    <ligand>
        <name>NADP(+)</name>
        <dbReference type="ChEBI" id="CHEBI:58349"/>
    </ligand>
</feature>
<keyword evidence="3 4" id="KW-0119">Carbohydrate metabolism</keyword>
<proteinExistence type="inferred from homology"/>
<feature type="binding site" evidence="4">
    <location>
        <position position="184"/>
    </location>
    <ligand>
        <name>NADP(+)</name>
        <dbReference type="ChEBI" id="CHEBI:58349"/>
    </ligand>
</feature>
<comment type="pathway">
    <text evidence="4">Nucleotide-sugar biosynthesis; ADP-L-glycero-beta-D-manno-heptose biosynthesis; ADP-L-glycero-beta-D-manno-heptose from D-glycero-beta-D-manno-heptose 7-phosphate: step 4/4.</text>
</comment>
<comment type="caution">
    <text evidence="4">Lacks conserved residue(s) required for the propagation of feature annotation.</text>
</comment>
<dbReference type="RefSeq" id="WP_215435533.1">
    <property type="nucleotide sequence ID" value="NZ_AP025943.1"/>
</dbReference>
<name>A0ABM7ZFL2_9BACT</name>
<organism evidence="6 7">
    <name type="scientific">Akkermansia biwaensis</name>
    <dbReference type="NCBI Taxonomy" id="2946555"/>
    <lineage>
        <taxon>Bacteria</taxon>
        <taxon>Pseudomonadati</taxon>
        <taxon>Verrucomicrobiota</taxon>
        <taxon>Verrucomicrobiia</taxon>
        <taxon>Verrucomicrobiales</taxon>
        <taxon>Akkermansiaceae</taxon>
        <taxon>Akkermansia</taxon>
    </lineage>
</organism>
<feature type="binding site" evidence="4">
    <location>
        <position position="175"/>
    </location>
    <ligand>
        <name>substrate</name>
    </ligand>
</feature>
<feature type="active site" description="Proton acceptor" evidence="4">
    <location>
        <position position="143"/>
    </location>
</feature>
<comment type="function">
    <text evidence="4">Catalyzes the interconversion between ADP-D-glycero-beta-D-manno-heptose and ADP-L-glycero-beta-D-manno-heptose via an epimerization at carbon 6 of the heptose.</text>
</comment>
<keyword evidence="2 4" id="KW-0413">Isomerase</keyword>
<dbReference type="Proteomes" id="UP001062263">
    <property type="component" value="Chromosome"/>
</dbReference>
<protein>
    <recommendedName>
        <fullName evidence="4">ADP-L-glycero-D-manno-heptose-6-epimerase</fullName>
        <ecNumber evidence="4">5.1.3.20</ecNumber>
    </recommendedName>
    <alternativeName>
        <fullName evidence="4">ADP-L-glycero-beta-D-manno-heptose-6-epimerase</fullName>
        <shortName evidence="4">ADP-glyceromanno-heptose 6-epimerase</shortName>
        <shortName evidence="4">ADP-hep 6-epimerase</shortName>
        <shortName evidence="4">AGME</shortName>
    </alternativeName>
</protein>
<dbReference type="HAMAP" id="MF_01601">
    <property type="entry name" value="Heptose_epimerase"/>
    <property type="match status" value="1"/>
</dbReference>
<dbReference type="Gene3D" id="3.90.25.10">
    <property type="entry name" value="UDP-galactose 4-epimerase, domain 1"/>
    <property type="match status" value="1"/>
</dbReference>
<feature type="binding site" evidence="4">
    <location>
        <position position="176"/>
    </location>
    <ligand>
        <name>NADP(+)</name>
        <dbReference type="ChEBI" id="CHEBI:58349"/>
    </ligand>
</feature>
<sequence>MIIVTGGAGFIGSNIVAALEKAGKKDIVVVDTLGSSDKWKNIAKRELCAVVPPEDMLDYMETHAEEIEAVIHMGAISATTETDADLIIRTNFTLSWYLWEFCTLYGKQFIYASSAATYGDGSMGFDDNPSLEHVNALRPLNAYGWSKALFDRKVAREVREGRPVPPQYAGLKFFNVYGPNEYHKGGQKSVVAHIFPQVKVNETVKLFKSYHPDYRDGWQLRDFVWVGDCVDVVLWLLDHPEVGGLFNVGSGEARSFYDLAKAAFNALGLQEKIGYREMPEELKGKYQYYTQADLSRLRAAGYLAPMTSLEDGVRQYVQKYLDREDSYV</sequence>
<evidence type="ECO:0000313" key="7">
    <source>
        <dbReference type="Proteomes" id="UP001062263"/>
    </source>
</evidence>
<dbReference type="InterPro" id="IPR036291">
    <property type="entry name" value="NAD(P)-bd_dom_sf"/>
</dbReference>
<evidence type="ECO:0000313" key="6">
    <source>
        <dbReference type="EMBL" id="BDL43472.1"/>
    </source>
</evidence>
<comment type="similarity">
    <text evidence="4">Belongs to the NAD(P)-dependent epimerase/dehydratase family. HldD subfamily.</text>
</comment>
<dbReference type="PANTHER" id="PTHR43103">
    <property type="entry name" value="NUCLEOSIDE-DIPHOSPHATE-SUGAR EPIMERASE"/>
    <property type="match status" value="1"/>
</dbReference>
<evidence type="ECO:0000256" key="2">
    <source>
        <dbReference type="ARBA" id="ARBA00023235"/>
    </source>
</evidence>
<feature type="binding site" evidence="4">
    <location>
        <begin position="10"/>
        <end position="11"/>
    </location>
    <ligand>
        <name>NADP(+)</name>
        <dbReference type="ChEBI" id="CHEBI:58349"/>
    </ligand>
</feature>
<feature type="active site" description="Proton acceptor" evidence="4">
    <location>
        <position position="184"/>
    </location>
</feature>
<reference evidence="6" key="1">
    <citation type="submission" date="2022-06" db="EMBL/GenBank/DDBJ databases">
        <title>Akkermansia biwalacus sp. nov., an anaerobic mucin-degrading bacterium isolated from human intestine.</title>
        <authorList>
            <person name="Kobayashi Y."/>
            <person name="Inoue S."/>
            <person name="Kawahara T."/>
            <person name="Kohda N."/>
        </authorList>
    </citation>
    <scope>NUCLEOTIDE SEQUENCE</scope>
    <source>
        <strain evidence="6">WON2089</strain>
    </source>
</reference>
<dbReference type="PANTHER" id="PTHR43103:SF3">
    <property type="entry name" value="ADP-L-GLYCERO-D-MANNO-HEPTOSE-6-EPIMERASE"/>
    <property type="match status" value="1"/>
</dbReference>
<evidence type="ECO:0000259" key="5">
    <source>
        <dbReference type="Pfam" id="PF01370"/>
    </source>
</evidence>
<comment type="domain">
    <text evidence="4">Contains a large N-terminal NADP-binding domain, and a smaller C-terminal substrate-binding domain.</text>
</comment>
<feature type="binding site" evidence="4">
    <location>
        <begin position="207"/>
        <end position="210"/>
    </location>
    <ligand>
        <name>substrate</name>
    </ligand>
</feature>
<keyword evidence="1 4" id="KW-0521">NADP</keyword>
<dbReference type="InterPro" id="IPR001509">
    <property type="entry name" value="Epimerase_deHydtase"/>
</dbReference>
<dbReference type="InterPro" id="IPR011912">
    <property type="entry name" value="Heptose_epim"/>
</dbReference>
<dbReference type="NCBIfam" id="TIGR02197">
    <property type="entry name" value="heptose_epim"/>
    <property type="match status" value="1"/>
</dbReference>
<dbReference type="EMBL" id="AP025943">
    <property type="protein sequence ID" value="BDL43472.1"/>
    <property type="molecule type" value="Genomic_DNA"/>
</dbReference>
<dbReference type="Gene3D" id="3.40.50.720">
    <property type="entry name" value="NAD(P)-binding Rossmann-like Domain"/>
    <property type="match status" value="1"/>
</dbReference>
<dbReference type="CDD" id="cd05248">
    <property type="entry name" value="ADP_GME_SDR_e"/>
    <property type="match status" value="1"/>
</dbReference>
<evidence type="ECO:0000256" key="1">
    <source>
        <dbReference type="ARBA" id="ARBA00022857"/>
    </source>
</evidence>
<accession>A0ABM7ZFL2</accession>
<feature type="binding site" evidence="4">
    <location>
        <begin position="73"/>
        <end position="77"/>
    </location>
    <ligand>
        <name>NADP(+)</name>
        <dbReference type="ChEBI" id="CHEBI:58349"/>
    </ligand>
</feature>
<evidence type="ECO:0000256" key="3">
    <source>
        <dbReference type="ARBA" id="ARBA00023277"/>
    </source>
</evidence>
<evidence type="ECO:0000256" key="4">
    <source>
        <dbReference type="HAMAP-Rule" id="MF_01601"/>
    </source>
</evidence>
<dbReference type="EC" id="5.1.3.20" evidence="4"/>